<accession>A0A0S3RF50</accession>
<evidence type="ECO:0000313" key="2">
    <source>
        <dbReference type="EMBL" id="BAT79257.1"/>
    </source>
</evidence>
<name>A0A0S3RF50_PHAAN</name>
<keyword evidence="3" id="KW-1185">Reference proteome</keyword>
<evidence type="ECO:0000256" key="1">
    <source>
        <dbReference type="SAM" id="Phobius"/>
    </source>
</evidence>
<keyword evidence="1" id="KW-0812">Transmembrane</keyword>
<keyword evidence="1" id="KW-0472">Membrane</keyword>
<feature type="transmembrane region" description="Helical" evidence="1">
    <location>
        <begin position="6"/>
        <end position="23"/>
    </location>
</feature>
<gene>
    <name evidence="2" type="primary">Vigan.02G210800</name>
    <name evidence="2" type="ORF">VIGAN_02210800</name>
</gene>
<keyword evidence="1" id="KW-1133">Transmembrane helix</keyword>
<dbReference type="EMBL" id="AP015035">
    <property type="protein sequence ID" value="BAT79257.1"/>
    <property type="molecule type" value="Genomic_DNA"/>
</dbReference>
<proteinExistence type="predicted"/>
<sequence>MLSGSRSLWSIFVYILIYILIYVKCFSFQGKLIYTLNDSRTRLHSPQPTFATRHSYLICPSSSISSSSWDW</sequence>
<dbReference type="Proteomes" id="UP000291084">
    <property type="component" value="Chromosome 2"/>
</dbReference>
<evidence type="ECO:0000313" key="3">
    <source>
        <dbReference type="Proteomes" id="UP000291084"/>
    </source>
</evidence>
<dbReference type="AlphaFoldDB" id="A0A0S3RF50"/>
<organism evidence="2 3">
    <name type="scientific">Vigna angularis var. angularis</name>
    <dbReference type="NCBI Taxonomy" id="157739"/>
    <lineage>
        <taxon>Eukaryota</taxon>
        <taxon>Viridiplantae</taxon>
        <taxon>Streptophyta</taxon>
        <taxon>Embryophyta</taxon>
        <taxon>Tracheophyta</taxon>
        <taxon>Spermatophyta</taxon>
        <taxon>Magnoliopsida</taxon>
        <taxon>eudicotyledons</taxon>
        <taxon>Gunneridae</taxon>
        <taxon>Pentapetalae</taxon>
        <taxon>rosids</taxon>
        <taxon>fabids</taxon>
        <taxon>Fabales</taxon>
        <taxon>Fabaceae</taxon>
        <taxon>Papilionoideae</taxon>
        <taxon>50 kb inversion clade</taxon>
        <taxon>NPAAA clade</taxon>
        <taxon>indigoferoid/millettioid clade</taxon>
        <taxon>Phaseoleae</taxon>
        <taxon>Vigna</taxon>
    </lineage>
</organism>
<reference evidence="2 3" key="1">
    <citation type="journal article" date="2015" name="Sci. Rep.">
        <title>The power of single molecule real-time sequencing technology in the de novo assembly of a eukaryotic genome.</title>
        <authorList>
            <person name="Sakai H."/>
            <person name="Naito K."/>
            <person name="Ogiso-Tanaka E."/>
            <person name="Takahashi Y."/>
            <person name="Iseki K."/>
            <person name="Muto C."/>
            <person name="Satou K."/>
            <person name="Teruya K."/>
            <person name="Shiroma A."/>
            <person name="Shimoji M."/>
            <person name="Hirano T."/>
            <person name="Itoh T."/>
            <person name="Kaga A."/>
            <person name="Tomooka N."/>
        </authorList>
    </citation>
    <scope>NUCLEOTIDE SEQUENCE [LARGE SCALE GENOMIC DNA]</scope>
    <source>
        <strain evidence="3">cv. Shumari</strain>
    </source>
</reference>
<protein>
    <submittedName>
        <fullName evidence="2">Uncharacterized protein</fullName>
    </submittedName>
</protein>